<sequence>MKTRHERTWMALLGATALTLASGCGTDAQPPSDPVVDVEEDLNPERRGIGALPDLVPSGPTAMAITVDPRRSLVVTDQTILSGFSFSLLMSELVSSSGVATTELDLFQRWWDTARPSPGLSAGNAHCDTTGIANMNGFPYTCSRKEGDQALVDPFTNPTTNLNAYIPVGLFNRFDLASVRGANCGEYRIAYAKRSGISNGLDRNLLIFEAVLPNPNPSAGLEGCRPVANFWADLTNDADPVSRASKLRTFYFIGLPGFMPVVHIDNYGNRTTGTTGQVRTNQFMQANWLLREFKIRKECRSLSPCTLRFIPTTVKTNPGGTLFNPASVHPEAATFQNSSFPAQVSRLAVNDINTFTMFTTDIHNSGQSDEQSATENHYVNNFGVGASTFRTNIQTQLTALGSALTPDNIVARAQSQSCAGCHQFSNGANLGGGIIWPASLRFTHVSEQTETGPDGLRHRISPALTNVFIPHRKAVFETFLNAACGDGVCNSWESSSFCPADC</sequence>
<name>A0ABX7P503_9BACT</name>
<dbReference type="EMBL" id="CP071090">
    <property type="protein sequence ID" value="QSQ25568.1"/>
    <property type="molecule type" value="Genomic_DNA"/>
</dbReference>
<evidence type="ECO:0000313" key="1">
    <source>
        <dbReference type="EMBL" id="QSQ25568.1"/>
    </source>
</evidence>
<organism evidence="1 2">
    <name type="scientific">Pyxidicoccus parkwayensis</name>
    <dbReference type="NCBI Taxonomy" id="2813578"/>
    <lineage>
        <taxon>Bacteria</taxon>
        <taxon>Pseudomonadati</taxon>
        <taxon>Myxococcota</taxon>
        <taxon>Myxococcia</taxon>
        <taxon>Myxococcales</taxon>
        <taxon>Cystobacterineae</taxon>
        <taxon>Myxococcaceae</taxon>
        <taxon>Pyxidicoccus</taxon>
    </lineage>
</organism>
<accession>A0ABX7P503</accession>
<dbReference type="RefSeq" id="WP_206727123.1">
    <property type="nucleotide sequence ID" value="NZ_CP071090.1"/>
</dbReference>
<evidence type="ECO:0000313" key="2">
    <source>
        <dbReference type="Proteomes" id="UP000662747"/>
    </source>
</evidence>
<dbReference type="Proteomes" id="UP000662747">
    <property type="component" value="Chromosome"/>
</dbReference>
<evidence type="ECO:0008006" key="3">
    <source>
        <dbReference type="Google" id="ProtNLM"/>
    </source>
</evidence>
<keyword evidence="2" id="KW-1185">Reference proteome</keyword>
<reference evidence="1 2" key="1">
    <citation type="submission" date="2021-02" db="EMBL/GenBank/DDBJ databases">
        <title>De Novo genome assembly of isolated myxobacteria.</title>
        <authorList>
            <person name="Stevens D.C."/>
        </authorList>
    </citation>
    <scope>NUCLEOTIDE SEQUENCE [LARGE SCALE GENOMIC DNA]</scope>
    <source>
        <strain evidence="2">SCPEA02</strain>
    </source>
</reference>
<protein>
    <recommendedName>
        <fullName evidence="3">Lipoprotein</fullName>
    </recommendedName>
</protein>
<gene>
    <name evidence="1" type="ORF">JY651_11815</name>
</gene>
<dbReference type="PROSITE" id="PS51257">
    <property type="entry name" value="PROKAR_LIPOPROTEIN"/>
    <property type="match status" value="1"/>
</dbReference>
<proteinExistence type="predicted"/>